<dbReference type="Proteomes" id="UP001304429">
    <property type="component" value="Chromosome"/>
</dbReference>
<organism evidence="2 3">
    <name type="scientific">Xanthomonas euvesicatoria</name>
    <dbReference type="NCBI Taxonomy" id="456327"/>
    <lineage>
        <taxon>Bacteria</taxon>
        <taxon>Pseudomonadati</taxon>
        <taxon>Pseudomonadota</taxon>
        <taxon>Gammaproteobacteria</taxon>
        <taxon>Lysobacterales</taxon>
        <taxon>Lysobacteraceae</taxon>
        <taxon>Xanthomonas</taxon>
    </lineage>
</organism>
<dbReference type="EMBL" id="CP137539">
    <property type="protein sequence ID" value="WOP57752.1"/>
    <property type="molecule type" value="Genomic_DNA"/>
</dbReference>
<dbReference type="RefSeq" id="WP_317718968.1">
    <property type="nucleotide sequence ID" value="NZ_CP137532.1"/>
</dbReference>
<evidence type="ECO:0000313" key="3">
    <source>
        <dbReference type="Proteomes" id="UP001304429"/>
    </source>
</evidence>
<dbReference type="AlphaFoldDB" id="A0AAX4FM62"/>
<protein>
    <submittedName>
        <fullName evidence="2">Uncharacterized protein</fullName>
    </submittedName>
</protein>
<proteinExistence type="predicted"/>
<gene>
    <name evidence="2" type="ORF">R5577_06330</name>
    <name evidence="1" type="ORF">R5577_16140</name>
</gene>
<evidence type="ECO:0000313" key="1">
    <source>
        <dbReference type="EMBL" id="WOP55756.1"/>
    </source>
</evidence>
<sequence length="210" mass="23638">MTSPPPFELSVFINCPFDEDYAPLLQAIAFCVTDLGLYPRIAPENSDNSANRLDRVLGLVRGSKYGIHDLSRCKANAAGEYSRLNMPFELGVDHACAQFGPPPLNSKKVLVLEKTRYDYQKSLSDIAGWDIQHHDGEFVKLVRIVVNWLSGQQEATLVGASRIQVNYATFQEWYWKRESDQGASEDDIKAYPTIRVLGAMIEWVKLGRPT</sequence>
<dbReference type="EMBL" id="CP137539">
    <property type="protein sequence ID" value="WOP55756.1"/>
    <property type="molecule type" value="Genomic_DNA"/>
</dbReference>
<name>A0AAX4FM62_XANEU</name>
<evidence type="ECO:0000313" key="2">
    <source>
        <dbReference type="EMBL" id="WOP57752.1"/>
    </source>
</evidence>
<reference evidence="2" key="1">
    <citation type="submission" date="2023-10" db="EMBL/GenBank/DDBJ databases">
        <title>Comparative Genomic Analysis of Tomato Bacterial Spot Xanthomonads Reveals A New Lineage of Xanthomonas euvesicatoria.</title>
        <authorList>
            <person name="Huang C.-J."/>
            <person name="Wu T.-L."/>
            <person name="Wu Y.-L."/>
            <person name="Wang R.-S."/>
            <person name="Lin Y.-C."/>
        </authorList>
    </citation>
    <scope>NUCLEOTIDE SEQUENCE</scope>
    <source>
        <strain evidence="2">T0319-01</strain>
    </source>
</reference>
<accession>A0AAX4FM62</accession>